<dbReference type="EMBL" id="CP093345">
    <property type="protein sequence ID" value="WOG92397.1"/>
    <property type="molecule type" value="Genomic_DNA"/>
</dbReference>
<name>A0AAF0WMK1_DAUCS</name>
<dbReference type="Pfam" id="PF14416">
    <property type="entry name" value="PMR5N"/>
    <property type="match status" value="1"/>
</dbReference>
<protein>
    <recommendedName>
        <fullName evidence="12">Trichome birefringence-like N-terminal domain-containing protein</fullName>
    </recommendedName>
</protein>
<comment type="similarity">
    <text evidence="2">Belongs to the PC-esterase family. TBL subfamily.</text>
</comment>
<reference evidence="10" key="1">
    <citation type="journal article" date="2016" name="Nat. Genet.">
        <title>A high-quality carrot genome assembly provides new insights into carotenoid accumulation and asterid genome evolution.</title>
        <authorList>
            <person name="Iorizzo M."/>
            <person name="Ellison S."/>
            <person name="Senalik D."/>
            <person name="Zeng P."/>
            <person name="Satapoomin P."/>
            <person name="Huang J."/>
            <person name="Bowman M."/>
            <person name="Iovene M."/>
            <person name="Sanseverino W."/>
            <person name="Cavagnaro P."/>
            <person name="Yildiz M."/>
            <person name="Macko-Podgorni A."/>
            <person name="Moranska E."/>
            <person name="Grzebelus E."/>
            <person name="Grzebelus D."/>
            <person name="Ashrafi H."/>
            <person name="Zheng Z."/>
            <person name="Cheng S."/>
            <person name="Spooner D."/>
            <person name="Van Deynze A."/>
            <person name="Simon P."/>
        </authorList>
    </citation>
    <scope>NUCLEOTIDE SEQUENCE</scope>
    <source>
        <tissue evidence="10">Leaf</tissue>
    </source>
</reference>
<dbReference type="GO" id="GO:0005794">
    <property type="term" value="C:Golgi apparatus"/>
    <property type="evidence" value="ECO:0007669"/>
    <property type="project" value="TreeGrafter"/>
</dbReference>
<dbReference type="KEGG" id="dcr:108211819"/>
<dbReference type="AlphaFoldDB" id="A0AAF0WMK1"/>
<evidence type="ECO:0000256" key="5">
    <source>
        <dbReference type="ARBA" id="ARBA00022989"/>
    </source>
</evidence>
<comment type="subcellular location">
    <subcellularLocation>
        <location evidence="1">Membrane</location>
        <topology evidence="1">Single-pass membrane protein</topology>
    </subcellularLocation>
</comment>
<evidence type="ECO:0000256" key="7">
    <source>
        <dbReference type="SAM" id="Phobius"/>
    </source>
</evidence>
<dbReference type="InterPro" id="IPR029962">
    <property type="entry name" value="TBL"/>
</dbReference>
<reference evidence="10" key="2">
    <citation type="submission" date="2022-03" db="EMBL/GenBank/DDBJ databases">
        <title>Draft title - Genomic analysis of global carrot germplasm unveils the trajectory of domestication and the origin of high carotenoid orange carrot.</title>
        <authorList>
            <person name="Iorizzo M."/>
            <person name="Ellison S."/>
            <person name="Senalik D."/>
            <person name="Macko-Podgorni A."/>
            <person name="Grzebelus D."/>
            <person name="Bostan H."/>
            <person name="Rolling W."/>
            <person name="Curaba J."/>
            <person name="Simon P."/>
        </authorList>
    </citation>
    <scope>NUCLEOTIDE SEQUENCE</scope>
    <source>
        <tissue evidence="10">Leaf</tissue>
    </source>
</reference>
<dbReference type="GO" id="GO:0016413">
    <property type="term" value="F:O-acetyltransferase activity"/>
    <property type="evidence" value="ECO:0007669"/>
    <property type="project" value="InterPro"/>
</dbReference>
<dbReference type="InterPro" id="IPR025846">
    <property type="entry name" value="TBL_N"/>
</dbReference>
<evidence type="ECO:0000256" key="2">
    <source>
        <dbReference type="ARBA" id="ARBA00007727"/>
    </source>
</evidence>
<evidence type="ECO:0000256" key="3">
    <source>
        <dbReference type="ARBA" id="ARBA00022692"/>
    </source>
</evidence>
<feature type="domain" description="Trichome birefringence-like N-terminal" evidence="9">
    <location>
        <begin position="82"/>
        <end position="135"/>
    </location>
</feature>
<organism evidence="10 11">
    <name type="scientific">Daucus carota subsp. sativus</name>
    <name type="common">Carrot</name>
    <dbReference type="NCBI Taxonomy" id="79200"/>
    <lineage>
        <taxon>Eukaryota</taxon>
        <taxon>Viridiplantae</taxon>
        <taxon>Streptophyta</taxon>
        <taxon>Embryophyta</taxon>
        <taxon>Tracheophyta</taxon>
        <taxon>Spermatophyta</taxon>
        <taxon>Magnoliopsida</taxon>
        <taxon>eudicotyledons</taxon>
        <taxon>Gunneridae</taxon>
        <taxon>Pentapetalae</taxon>
        <taxon>asterids</taxon>
        <taxon>campanulids</taxon>
        <taxon>Apiales</taxon>
        <taxon>Apiaceae</taxon>
        <taxon>Apioideae</taxon>
        <taxon>Scandiceae</taxon>
        <taxon>Daucinae</taxon>
        <taxon>Daucus</taxon>
        <taxon>Daucus sect. Daucus</taxon>
    </lineage>
</organism>
<dbReference type="PANTHER" id="PTHR32285:SF63">
    <property type="entry name" value="OS01G0880400 PROTEIN"/>
    <property type="match status" value="1"/>
</dbReference>
<keyword evidence="11" id="KW-1185">Reference proteome</keyword>
<evidence type="ECO:0000256" key="1">
    <source>
        <dbReference type="ARBA" id="ARBA00004167"/>
    </source>
</evidence>
<gene>
    <name evidence="10" type="ORF">DCAR_0311663</name>
</gene>
<evidence type="ECO:0008006" key="12">
    <source>
        <dbReference type="Google" id="ProtNLM"/>
    </source>
</evidence>
<evidence type="ECO:0000313" key="10">
    <source>
        <dbReference type="EMBL" id="WOG92397.1"/>
    </source>
</evidence>
<feature type="transmembrane region" description="Helical" evidence="7">
    <location>
        <begin position="34"/>
        <end position="56"/>
    </location>
</feature>
<evidence type="ECO:0000313" key="11">
    <source>
        <dbReference type="Proteomes" id="UP000077755"/>
    </source>
</evidence>
<feature type="domain" description="Trichome birefringence-like C-terminal" evidence="8">
    <location>
        <begin position="138"/>
        <end position="408"/>
    </location>
</feature>
<keyword evidence="3 7" id="KW-0812">Transmembrane</keyword>
<proteinExistence type="inferred from homology"/>
<evidence type="ECO:0000256" key="6">
    <source>
        <dbReference type="ARBA" id="ARBA00023136"/>
    </source>
</evidence>
<dbReference type="Pfam" id="PF13839">
    <property type="entry name" value="PC-Esterase"/>
    <property type="match status" value="1"/>
</dbReference>
<dbReference type="GO" id="GO:0016020">
    <property type="term" value="C:membrane"/>
    <property type="evidence" value="ECO:0007669"/>
    <property type="project" value="UniProtKB-SubCell"/>
</dbReference>
<keyword evidence="5 7" id="KW-1133">Transmembrane helix</keyword>
<dbReference type="InterPro" id="IPR026057">
    <property type="entry name" value="TBL_C"/>
</dbReference>
<sequence>MGKLQLSLSESFSFRPSPVRIFSLGNYKSWVSQAFSGGLIVVATFVFFVIAMNFGYSYVVVDDDFQPAVQTYDMLNGTASGEECNYFQGSWVFDESYPLYNASDCPFAERGFNCLANGRKDKDYQKWRWKPENCDIRKFDVHEVLEMLRGKRVVFVGDSLGRTQWESMICLLMTEVEDKTSVSQVIGNRITKQIRHIGVQFKSFNLTVEFYRSVFLVQPGAVPKRSPKRVKSTLKLDVLDDISKKWIQSDILIFNSGHWWTPGKLFDMRCYFQIAGKLKLGMSTASAYRTALTTWASWVQNMIDTNKTRVFFRTFEPSHWSGRNHLTCKVTRLPLNKTNGKEQNPFSDTIINVVKNMTVPVTVMHVTPMGASRSDAHVGTWSDNPLVPDCSHWCLPGVPDAWNEILFSHLLSQD</sequence>
<accession>A0AAF0WMK1</accession>
<evidence type="ECO:0000259" key="8">
    <source>
        <dbReference type="Pfam" id="PF13839"/>
    </source>
</evidence>
<keyword evidence="6 7" id="KW-0472">Membrane</keyword>
<dbReference type="Proteomes" id="UP000077755">
    <property type="component" value="Chromosome 3"/>
</dbReference>
<evidence type="ECO:0000256" key="4">
    <source>
        <dbReference type="ARBA" id="ARBA00022968"/>
    </source>
</evidence>
<dbReference type="PANTHER" id="PTHR32285">
    <property type="entry name" value="PROTEIN TRICHOME BIREFRINGENCE-LIKE 9-RELATED"/>
    <property type="match status" value="1"/>
</dbReference>
<keyword evidence="4" id="KW-0735">Signal-anchor</keyword>
<evidence type="ECO:0000259" key="9">
    <source>
        <dbReference type="Pfam" id="PF14416"/>
    </source>
</evidence>